<evidence type="ECO:0000256" key="4">
    <source>
        <dbReference type="SAM" id="MobiDB-lite"/>
    </source>
</evidence>
<organism evidence="5 6">
    <name type="scientific">Madurella mycetomatis</name>
    <dbReference type="NCBI Taxonomy" id="100816"/>
    <lineage>
        <taxon>Eukaryota</taxon>
        <taxon>Fungi</taxon>
        <taxon>Dikarya</taxon>
        <taxon>Ascomycota</taxon>
        <taxon>Pezizomycotina</taxon>
        <taxon>Sordariomycetes</taxon>
        <taxon>Sordariomycetidae</taxon>
        <taxon>Sordariales</taxon>
        <taxon>Sordariales incertae sedis</taxon>
        <taxon>Madurella</taxon>
    </lineage>
</organism>
<feature type="region of interest" description="Disordered" evidence="4">
    <location>
        <begin position="212"/>
        <end position="244"/>
    </location>
</feature>
<evidence type="ECO:0000256" key="2">
    <source>
        <dbReference type="ARBA" id="ARBA00023043"/>
    </source>
</evidence>
<evidence type="ECO:0000256" key="3">
    <source>
        <dbReference type="PROSITE-ProRule" id="PRU00023"/>
    </source>
</evidence>
<evidence type="ECO:0000313" key="6">
    <source>
        <dbReference type="Proteomes" id="UP000078237"/>
    </source>
</evidence>
<evidence type="ECO:0000256" key="1">
    <source>
        <dbReference type="ARBA" id="ARBA00022737"/>
    </source>
</evidence>
<dbReference type="STRING" id="100816.A0A175WF53"/>
<keyword evidence="2 3" id="KW-0040">ANK repeat</keyword>
<sequence length="428" mass="47042">MSFGVGVGDLALVPRSAWRLYKACKQSSEDFARLSTELLSLHAVLSETHDFLMENPGLDTSRHHRLSMLCSQCNSILEGLESIVARYESLGTQAQRTWDRMRFGLSDLSEIRERLVSSITLLTAFNTAMINASTARIEKKLNKFFAEVQAGLREGSVVTTENVAHTIETADVWAAFRREIEDVGISVSAAEENHEFILEKLRAALAEGALDEQVVPSDNPTQRDWDGKRPSPVPPSDSGYGSTVSFSARGSISSSIGAANQAFEEELRRQRTKWQPGTTVECPQPGSIAGPMTSDLDAAGSSLLKMKRSTRPVRLVKKWFVNGKAIIQAASDGDAERVAELISLGVDVNARERWGWSALSMCGYSGNKTIARMLLDHGADLDNVDVDGDTPTSLATQRGHAELVIMFDEERAVRDLKIRESDKETPRK</sequence>
<dbReference type="GO" id="GO:0004842">
    <property type="term" value="F:ubiquitin-protein transferase activity"/>
    <property type="evidence" value="ECO:0007669"/>
    <property type="project" value="TreeGrafter"/>
</dbReference>
<dbReference type="PANTHER" id="PTHR24171">
    <property type="entry name" value="ANKYRIN REPEAT DOMAIN-CONTAINING PROTEIN 39-RELATED"/>
    <property type="match status" value="1"/>
</dbReference>
<keyword evidence="1" id="KW-0677">Repeat</keyword>
<dbReference type="AlphaFoldDB" id="A0A175WF53"/>
<name>A0A175WF53_9PEZI</name>
<keyword evidence="5" id="KW-0406">Ion transport</keyword>
<feature type="region of interest" description="Disordered" evidence="4">
    <location>
        <begin position="270"/>
        <end position="290"/>
    </location>
</feature>
<dbReference type="GO" id="GO:0085020">
    <property type="term" value="P:protein K6-linked ubiquitination"/>
    <property type="evidence" value="ECO:0007669"/>
    <property type="project" value="TreeGrafter"/>
</dbReference>
<dbReference type="InterPro" id="IPR036770">
    <property type="entry name" value="Ankyrin_rpt-contain_sf"/>
</dbReference>
<dbReference type="PANTHER" id="PTHR24171:SF8">
    <property type="entry name" value="BRCA1-ASSOCIATED RING DOMAIN PROTEIN 1"/>
    <property type="match status" value="1"/>
</dbReference>
<accession>A0A175WF53</accession>
<dbReference type="Proteomes" id="UP000078237">
    <property type="component" value="Unassembled WGS sequence"/>
</dbReference>
<keyword evidence="5" id="KW-0407">Ion channel</keyword>
<dbReference type="Gene3D" id="1.25.40.20">
    <property type="entry name" value="Ankyrin repeat-containing domain"/>
    <property type="match status" value="1"/>
</dbReference>
<gene>
    <name evidence="5" type="ORF">MMYC01_202491</name>
</gene>
<dbReference type="PROSITE" id="PS50088">
    <property type="entry name" value="ANK_REPEAT"/>
    <property type="match status" value="1"/>
</dbReference>
<dbReference type="VEuPathDB" id="FungiDB:MMYC01_202491"/>
<proteinExistence type="predicted"/>
<keyword evidence="6" id="KW-1185">Reference proteome</keyword>
<dbReference type="InterPro" id="IPR002110">
    <property type="entry name" value="Ankyrin_rpt"/>
</dbReference>
<dbReference type="Pfam" id="PF12796">
    <property type="entry name" value="Ank_2"/>
    <property type="match status" value="1"/>
</dbReference>
<reference evidence="5 6" key="1">
    <citation type="journal article" date="2016" name="Genome Announc.">
        <title>Genome Sequence of Madurella mycetomatis mm55, Isolated from a Human Mycetoma Case in Sudan.</title>
        <authorList>
            <person name="Smit S."/>
            <person name="Derks M.F."/>
            <person name="Bervoets S."/>
            <person name="Fahal A."/>
            <person name="van Leeuwen W."/>
            <person name="van Belkum A."/>
            <person name="van de Sande W.W."/>
        </authorList>
    </citation>
    <scope>NUCLEOTIDE SEQUENCE [LARGE SCALE GENOMIC DNA]</scope>
    <source>
        <strain evidence="6">mm55</strain>
    </source>
</reference>
<dbReference type="SMART" id="SM00248">
    <property type="entry name" value="ANK"/>
    <property type="match status" value="3"/>
</dbReference>
<dbReference type="SUPFAM" id="SSF48403">
    <property type="entry name" value="Ankyrin repeat"/>
    <property type="match status" value="1"/>
</dbReference>
<feature type="repeat" description="ANK" evidence="3">
    <location>
        <begin position="354"/>
        <end position="386"/>
    </location>
</feature>
<dbReference type="GO" id="GO:0034220">
    <property type="term" value="P:monoatomic ion transmembrane transport"/>
    <property type="evidence" value="ECO:0007669"/>
    <property type="project" value="UniProtKB-KW"/>
</dbReference>
<evidence type="ECO:0000313" key="5">
    <source>
        <dbReference type="EMBL" id="KXX81534.1"/>
    </source>
</evidence>
<dbReference type="OrthoDB" id="7464126at2759"/>
<keyword evidence="5" id="KW-0813">Transport</keyword>
<comment type="caution">
    <text evidence="5">The sequence shown here is derived from an EMBL/GenBank/DDBJ whole genome shotgun (WGS) entry which is preliminary data.</text>
</comment>
<dbReference type="EMBL" id="LCTW02000033">
    <property type="protein sequence ID" value="KXX81534.1"/>
    <property type="molecule type" value="Genomic_DNA"/>
</dbReference>
<protein>
    <submittedName>
        <fullName evidence="5">Potassium channel AKT1</fullName>
    </submittedName>
</protein>